<keyword evidence="3" id="KW-1185">Reference proteome</keyword>
<sequence>MGILSLFKQIVPTIITDSSEKFKQEKSQQLDYKIWIPTLGLGIIAIFLSSLNVFNSLVSIGIFALAALFILSFWG</sequence>
<evidence type="ECO:0000313" key="3">
    <source>
        <dbReference type="Proteomes" id="UP000240042"/>
    </source>
</evidence>
<dbReference type="RefSeq" id="WP_092319977.1">
    <property type="nucleotide sequence ID" value="NZ_FOKY01000023.1"/>
</dbReference>
<feature type="transmembrane region" description="Helical" evidence="1">
    <location>
        <begin position="32"/>
        <end position="51"/>
    </location>
</feature>
<keyword evidence="1" id="KW-1133">Transmembrane helix</keyword>
<keyword evidence="1" id="KW-0812">Transmembrane</keyword>
<evidence type="ECO:0000313" key="2">
    <source>
        <dbReference type="EMBL" id="SFB93165.1"/>
    </source>
</evidence>
<reference evidence="3" key="1">
    <citation type="submission" date="2016-10" db="EMBL/GenBank/DDBJ databases">
        <authorList>
            <person name="Varghese N."/>
            <person name="Submissions S."/>
        </authorList>
    </citation>
    <scope>NUCLEOTIDE SEQUENCE [LARGE SCALE GENOMIC DNA]</scope>
    <source>
        <strain evidence="3">ATCC 43811</strain>
    </source>
</reference>
<accession>A0A1I1F188</accession>
<evidence type="ECO:0000256" key="1">
    <source>
        <dbReference type="SAM" id="Phobius"/>
    </source>
</evidence>
<gene>
    <name evidence="2" type="ORF">SAMN02745150_01366</name>
</gene>
<keyword evidence="1" id="KW-0472">Membrane</keyword>
<dbReference type="Proteomes" id="UP000240042">
    <property type="component" value="Unassembled WGS sequence"/>
</dbReference>
<protein>
    <submittedName>
        <fullName evidence="2">Uncharacterized protein</fullName>
    </submittedName>
</protein>
<dbReference type="EMBL" id="FOKY01000023">
    <property type="protein sequence ID" value="SFB93165.1"/>
    <property type="molecule type" value="Genomic_DNA"/>
</dbReference>
<dbReference type="AlphaFoldDB" id="A0A1I1F188"/>
<organism evidence="2 3">
    <name type="scientific">Brevinema andersonii</name>
    <dbReference type="NCBI Taxonomy" id="34097"/>
    <lineage>
        <taxon>Bacteria</taxon>
        <taxon>Pseudomonadati</taxon>
        <taxon>Spirochaetota</taxon>
        <taxon>Spirochaetia</taxon>
        <taxon>Brevinematales</taxon>
        <taxon>Brevinemataceae</taxon>
        <taxon>Brevinema</taxon>
    </lineage>
</organism>
<dbReference type="STRING" id="34097.SAMN02745150_01366"/>
<proteinExistence type="predicted"/>
<feature type="transmembrane region" description="Helical" evidence="1">
    <location>
        <begin position="57"/>
        <end position="74"/>
    </location>
</feature>
<name>A0A1I1F188_BREAD</name>